<organism evidence="1 2">
    <name type="scientific">Caerostris extrusa</name>
    <name type="common">Bark spider</name>
    <name type="synonym">Caerostris bankana</name>
    <dbReference type="NCBI Taxonomy" id="172846"/>
    <lineage>
        <taxon>Eukaryota</taxon>
        <taxon>Metazoa</taxon>
        <taxon>Ecdysozoa</taxon>
        <taxon>Arthropoda</taxon>
        <taxon>Chelicerata</taxon>
        <taxon>Arachnida</taxon>
        <taxon>Araneae</taxon>
        <taxon>Araneomorphae</taxon>
        <taxon>Entelegynae</taxon>
        <taxon>Araneoidea</taxon>
        <taxon>Araneidae</taxon>
        <taxon>Caerostris</taxon>
    </lineage>
</organism>
<dbReference type="Proteomes" id="UP001054945">
    <property type="component" value="Unassembled WGS sequence"/>
</dbReference>
<protein>
    <recommendedName>
        <fullName evidence="3">RNase H type-1 domain-containing protein</fullName>
    </recommendedName>
</protein>
<evidence type="ECO:0008006" key="3">
    <source>
        <dbReference type="Google" id="ProtNLM"/>
    </source>
</evidence>
<comment type="caution">
    <text evidence="1">The sequence shown here is derived from an EMBL/GenBank/DDBJ whole genome shotgun (WGS) entry which is preliminary data.</text>
</comment>
<dbReference type="AlphaFoldDB" id="A0AAV4SDT9"/>
<keyword evidence="2" id="KW-1185">Reference proteome</keyword>
<proteinExistence type="predicted"/>
<name>A0AAV4SDT9_CAEEX</name>
<sequence length="87" mass="9711">MNSGIIFKGSYHTFTSRVEAIRHQRVKATRILLDKLLINDWAITPYNGSLSGNCDIPGNKCTDRMARAGCSMQSHLAPTPILLHVMR</sequence>
<accession>A0AAV4SDT9</accession>
<evidence type="ECO:0000313" key="2">
    <source>
        <dbReference type="Proteomes" id="UP001054945"/>
    </source>
</evidence>
<dbReference type="EMBL" id="BPLR01009280">
    <property type="protein sequence ID" value="GIY30821.1"/>
    <property type="molecule type" value="Genomic_DNA"/>
</dbReference>
<evidence type="ECO:0000313" key="1">
    <source>
        <dbReference type="EMBL" id="GIY30821.1"/>
    </source>
</evidence>
<gene>
    <name evidence="1" type="ORF">CEXT_376561</name>
</gene>
<reference evidence="1 2" key="1">
    <citation type="submission" date="2021-06" db="EMBL/GenBank/DDBJ databases">
        <title>Caerostris extrusa draft genome.</title>
        <authorList>
            <person name="Kono N."/>
            <person name="Arakawa K."/>
        </authorList>
    </citation>
    <scope>NUCLEOTIDE SEQUENCE [LARGE SCALE GENOMIC DNA]</scope>
</reference>